<dbReference type="GO" id="GO:0005737">
    <property type="term" value="C:cytoplasm"/>
    <property type="evidence" value="ECO:0007669"/>
    <property type="project" value="InterPro"/>
</dbReference>
<dbReference type="Proteomes" id="UP000510647">
    <property type="component" value="Chromosome 3"/>
</dbReference>
<dbReference type="InterPro" id="IPR001667">
    <property type="entry name" value="DDH_dom"/>
</dbReference>
<sequence>MTKSIGSFLAYLKSVYGKQLAKSKVLKVVYGNQSADFDSVMCAVAYAYCSYQNNPDEVLVPVIGISREELSLRRDVTRALARANVEEDHLFFLEDLKLLREKYGSVRAVLVDHNELELGAEHYVDQVIGVIDHHKDAGLYPEVEPRIVRTAGSCSSLVINYWRNIVTDPSLIKDAALLCSGAGIIDTSNFTQRVEDLDRQACQFYSSLFPELDMDSLYKQIKHDKDDLDGMSIAEILKKDYKEFDFKALDGKTVKVGIASAVKPLSWFYQTFNGEPIFEQECYEMQKQKNVDIFVVMTAWMNGSQFERELVIMSPLEETCQAIVAGIWKRLDLEEKISSSLSAKSLGSFKTFQQRNISASRKQVAPYVKDAIEKSYFAKVA</sequence>
<dbReference type="InterPro" id="IPR038763">
    <property type="entry name" value="DHH_sf"/>
</dbReference>
<evidence type="ECO:0000256" key="1">
    <source>
        <dbReference type="ARBA" id="ARBA00001936"/>
    </source>
</evidence>
<dbReference type="InterPro" id="IPR038222">
    <property type="entry name" value="DHHA2_dom_sf"/>
</dbReference>
<evidence type="ECO:0000256" key="3">
    <source>
        <dbReference type="ARBA" id="ARBA00022801"/>
    </source>
</evidence>
<dbReference type="PANTHER" id="PTHR12112">
    <property type="entry name" value="BNIP - RELATED"/>
    <property type="match status" value="1"/>
</dbReference>
<dbReference type="Gene3D" id="3.10.310.20">
    <property type="entry name" value="DHHA2 domain"/>
    <property type="match status" value="1"/>
</dbReference>
<evidence type="ECO:0000259" key="5">
    <source>
        <dbReference type="SMART" id="SM01131"/>
    </source>
</evidence>
<name>A0A7H9HRT0_9SACH</name>
<dbReference type="EMBL" id="CP059269">
    <property type="protein sequence ID" value="QLQ79991.1"/>
    <property type="molecule type" value="Genomic_DNA"/>
</dbReference>
<keyword evidence="3" id="KW-0378">Hydrolase</keyword>
<proteinExistence type="predicted"/>
<keyword evidence="4" id="KW-0464">Manganese</keyword>
<dbReference type="Gene3D" id="3.90.1640.10">
    <property type="entry name" value="inorganic pyrophosphatase (n-terminal core)"/>
    <property type="match status" value="1"/>
</dbReference>
<dbReference type="InterPro" id="IPR004097">
    <property type="entry name" value="DHHA2"/>
</dbReference>
<dbReference type="GO" id="GO:0004309">
    <property type="term" value="F:exopolyphosphatase activity"/>
    <property type="evidence" value="ECO:0007669"/>
    <property type="project" value="TreeGrafter"/>
</dbReference>
<dbReference type="AlphaFoldDB" id="A0A7H9HRT0"/>
<accession>A0A7H9HRT0</accession>
<dbReference type="Pfam" id="PF02833">
    <property type="entry name" value="DHHA2"/>
    <property type="match status" value="1"/>
</dbReference>
<feature type="domain" description="DHHA2" evidence="5">
    <location>
        <begin position="218"/>
        <end position="372"/>
    </location>
</feature>
<evidence type="ECO:0000313" key="6">
    <source>
        <dbReference type="EMBL" id="QLQ79991.1"/>
    </source>
</evidence>
<protein>
    <recommendedName>
        <fullName evidence="5">DHHA2 domain-containing protein</fullName>
    </recommendedName>
</protein>
<dbReference type="Pfam" id="PF01368">
    <property type="entry name" value="DHH"/>
    <property type="match status" value="1"/>
</dbReference>
<dbReference type="PANTHER" id="PTHR12112:SF39">
    <property type="entry name" value="EG:152A3.5 PROTEIN (FBGN0003116_PN PROTEIN)"/>
    <property type="match status" value="1"/>
</dbReference>
<gene>
    <name evidence="6" type="ORF">HG537_0C06400</name>
</gene>
<dbReference type="SMART" id="SM01131">
    <property type="entry name" value="DHHA2"/>
    <property type="match status" value="1"/>
</dbReference>
<evidence type="ECO:0000313" key="7">
    <source>
        <dbReference type="Proteomes" id="UP000510647"/>
    </source>
</evidence>
<dbReference type="GO" id="GO:0046872">
    <property type="term" value="F:metal ion binding"/>
    <property type="evidence" value="ECO:0007669"/>
    <property type="project" value="UniProtKB-KW"/>
</dbReference>
<keyword evidence="2" id="KW-0479">Metal-binding</keyword>
<dbReference type="SUPFAM" id="SSF64182">
    <property type="entry name" value="DHH phosphoesterases"/>
    <property type="match status" value="1"/>
</dbReference>
<comment type="cofactor">
    <cofactor evidence="1">
        <name>Mn(2+)</name>
        <dbReference type="ChEBI" id="CHEBI:29035"/>
    </cofactor>
</comment>
<dbReference type="OrthoDB" id="374045at2759"/>
<evidence type="ECO:0000256" key="2">
    <source>
        <dbReference type="ARBA" id="ARBA00022723"/>
    </source>
</evidence>
<reference evidence="6 7" key="1">
    <citation type="submission" date="2020-06" db="EMBL/GenBank/DDBJ databases">
        <title>The yeast mating-type switching endonuclease HO is a domesticated member of an unorthodox homing genetic element family.</title>
        <authorList>
            <person name="Coughlan A.Y."/>
            <person name="Lombardi L."/>
            <person name="Braun-Galleani S."/>
            <person name="Martos A.R."/>
            <person name="Galeote V."/>
            <person name="Bigey F."/>
            <person name="Dequin S."/>
            <person name="Byrne K.P."/>
            <person name="Wolfe K.H."/>
        </authorList>
    </citation>
    <scope>NUCLEOTIDE SEQUENCE [LARGE SCALE GENOMIC DNA]</scope>
    <source>
        <strain evidence="6 7">CBS2947</strain>
    </source>
</reference>
<keyword evidence="7" id="KW-1185">Reference proteome</keyword>
<organism evidence="6 7">
    <name type="scientific">Torulaspora globosa</name>
    <dbReference type="NCBI Taxonomy" id="48254"/>
    <lineage>
        <taxon>Eukaryota</taxon>
        <taxon>Fungi</taxon>
        <taxon>Dikarya</taxon>
        <taxon>Ascomycota</taxon>
        <taxon>Saccharomycotina</taxon>
        <taxon>Saccharomycetes</taxon>
        <taxon>Saccharomycetales</taxon>
        <taxon>Saccharomycetaceae</taxon>
        <taxon>Torulaspora</taxon>
    </lineage>
</organism>
<evidence type="ECO:0000256" key="4">
    <source>
        <dbReference type="ARBA" id="ARBA00023211"/>
    </source>
</evidence>